<name>A0ACC1AGF0_9ROSI</name>
<gene>
    <name evidence="1" type="ORF">Patl1_09398</name>
</gene>
<keyword evidence="2" id="KW-1185">Reference proteome</keyword>
<protein>
    <submittedName>
        <fullName evidence="1">Uncharacterized protein</fullName>
    </submittedName>
</protein>
<organism evidence="1 2">
    <name type="scientific">Pistacia atlantica</name>
    <dbReference type="NCBI Taxonomy" id="434234"/>
    <lineage>
        <taxon>Eukaryota</taxon>
        <taxon>Viridiplantae</taxon>
        <taxon>Streptophyta</taxon>
        <taxon>Embryophyta</taxon>
        <taxon>Tracheophyta</taxon>
        <taxon>Spermatophyta</taxon>
        <taxon>Magnoliopsida</taxon>
        <taxon>eudicotyledons</taxon>
        <taxon>Gunneridae</taxon>
        <taxon>Pentapetalae</taxon>
        <taxon>rosids</taxon>
        <taxon>malvids</taxon>
        <taxon>Sapindales</taxon>
        <taxon>Anacardiaceae</taxon>
        <taxon>Pistacia</taxon>
    </lineage>
</organism>
<evidence type="ECO:0000313" key="2">
    <source>
        <dbReference type="Proteomes" id="UP001164250"/>
    </source>
</evidence>
<sequence length="726" mass="82707">MMEKKEKKFLTASAHNDVTVVFRENVGSQHYHYKRDNSPHYTVILGSHRNRRLKIEVDGKTVVDVAGSDTRFQNLVFQWLDSNPNCSVRYVGLSSWDRHVGYRNVNVLPLTHNHILLWKQVDCGEYEGEDNSDEEVKDERTDYEKWGLENFLESWELSDVFFIVGTEEKPVPGHKVILQASGNFPLEDEDVIQLQGVAYPILHALLKYIYTGQTQISEPQLGSLLALSSQFQVMPLDEAPHCCAVFPFGLPISAQRLKLLHSIGKYCDINICIEGHGLVAQSHKIILSLWSVPFAKMFTNGMSESSSSEVHLRDVSFEGFKIMLEFMYGGKLHMEDTTDFGSLLLQLLLLADQFGVTLLHQECCKLFLECLSEGWSSLLVDEGHTTSDSVCPILQAVQSIPSCKLIEETCERKFSMHFDYCTTASLDFVLLDEAAFSSIIQHPDLTVTSEERVLNAILMWCMKAKELSGWETVDELMTKLTAELLFEERLQSVNELLPFLERSNLRRHIAVFDNFVKEAIRFIESGSAELGNNQNVRFQHRRSSFKELLYICDGDSNGVLYFAGTSYGEHQWVNPVLAKRIIITASSPISRFTDPKALASRTYQGTSFAGSRMEDGHNSAWWMVDLGQDHQLMCNYYTLRMDGSRAYIRSWNFQGSMDGRVWTNLRVHENDQTICKPGQFASWPIIGPNALLPFRFFRVVLTGPTSDASNPWNFCICFLELYGYLH</sequence>
<dbReference type="EMBL" id="CM047906">
    <property type="protein sequence ID" value="KAJ0085365.1"/>
    <property type="molecule type" value="Genomic_DNA"/>
</dbReference>
<proteinExistence type="predicted"/>
<accession>A0ACC1AGF0</accession>
<dbReference type="Proteomes" id="UP001164250">
    <property type="component" value="Chromosome 10"/>
</dbReference>
<evidence type="ECO:0000313" key="1">
    <source>
        <dbReference type="EMBL" id="KAJ0085365.1"/>
    </source>
</evidence>
<reference evidence="2" key="1">
    <citation type="journal article" date="2023" name="G3 (Bethesda)">
        <title>Genome assembly and association tests identify interacting loci associated with vigor, precocity, and sex in interspecific pistachio rootstocks.</title>
        <authorList>
            <person name="Palmer W."/>
            <person name="Jacygrad E."/>
            <person name="Sagayaradj S."/>
            <person name="Cavanaugh K."/>
            <person name="Han R."/>
            <person name="Bertier L."/>
            <person name="Beede B."/>
            <person name="Kafkas S."/>
            <person name="Golino D."/>
            <person name="Preece J."/>
            <person name="Michelmore R."/>
        </authorList>
    </citation>
    <scope>NUCLEOTIDE SEQUENCE [LARGE SCALE GENOMIC DNA]</scope>
</reference>
<comment type="caution">
    <text evidence="1">The sequence shown here is derived from an EMBL/GenBank/DDBJ whole genome shotgun (WGS) entry which is preliminary data.</text>
</comment>